<dbReference type="SUPFAM" id="SSF51445">
    <property type="entry name" value="(Trans)glycosidases"/>
    <property type="match status" value="1"/>
</dbReference>
<evidence type="ECO:0000256" key="10">
    <source>
        <dbReference type="RuleBase" id="RU361207"/>
    </source>
</evidence>
<keyword evidence="5 10" id="KW-0328">Glycosyltransferase</keyword>
<evidence type="ECO:0000256" key="3">
    <source>
        <dbReference type="ARBA" id="ARBA00012560"/>
    </source>
</evidence>
<dbReference type="InterPro" id="IPR003385">
    <property type="entry name" value="Glyco_hydro_77"/>
</dbReference>
<comment type="catalytic activity">
    <reaction evidence="1 10">
        <text>Transfers a segment of a (1-&gt;4)-alpha-D-glucan to a new position in an acceptor, which may be glucose or a (1-&gt;4)-alpha-D-glucan.</text>
        <dbReference type="EC" id="2.4.1.25"/>
    </reaction>
</comment>
<keyword evidence="7 10" id="KW-0119">Carbohydrate metabolism</keyword>
<comment type="similarity">
    <text evidence="2 10">Belongs to the disproportionating enzyme family.</text>
</comment>
<evidence type="ECO:0000256" key="9">
    <source>
        <dbReference type="ARBA" id="ARBA00031501"/>
    </source>
</evidence>
<dbReference type="GO" id="GO:0005975">
    <property type="term" value="P:carbohydrate metabolic process"/>
    <property type="evidence" value="ECO:0007669"/>
    <property type="project" value="InterPro"/>
</dbReference>
<keyword evidence="6 10" id="KW-0808">Transferase</keyword>
<dbReference type="OrthoDB" id="9811841at2"/>
<dbReference type="AlphaFoldDB" id="A0A1H1RZE1"/>
<evidence type="ECO:0000313" key="12">
    <source>
        <dbReference type="Proteomes" id="UP000198983"/>
    </source>
</evidence>
<dbReference type="GO" id="GO:0004134">
    <property type="term" value="F:4-alpha-glucanotransferase activity"/>
    <property type="evidence" value="ECO:0007669"/>
    <property type="project" value="UniProtKB-EC"/>
</dbReference>
<dbReference type="PANTHER" id="PTHR32438">
    <property type="entry name" value="4-ALPHA-GLUCANOTRANSFERASE DPE1, CHLOROPLASTIC/AMYLOPLASTIC"/>
    <property type="match status" value="1"/>
</dbReference>
<evidence type="ECO:0000256" key="8">
    <source>
        <dbReference type="ARBA" id="ARBA00031423"/>
    </source>
</evidence>
<name>A0A1H1RZE1_9ACTN</name>
<evidence type="ECO:0000256" key="6">
    <source>
        <dbReference type="ARBA" id="ARBA00022679"/>
    </source>
</evidence>
<dbReference type="PANTHER" id="PTHR32438:SF5">
    <property type="entry name" value="4-ALPHA-GLUCANOTRANSFERASE DPE1, CHLOROPLASTIC_AMYLOPLASTIC"/>
    <property type="match status" value="1"/>
</dbReference>
<accession>A0A1H1RZE1</accession>
<gene>
    <name evidence="11" type="ORF">SAMN04489717_2610</name>
</gene>
<dbReference type="NCBIfam" id="TIGR00217">
    <property type="entry name" value="malQ"/>
    <property type="match status" value="1"/>
</dbReference>
<dbReference type="STRING" id="117157.SAMN04489717_2610"/>
<dbReference type="Pfam" id="PF02446">
    <property type="entry name" value="Glyco_hydro_77"/>
    <property type="match status" value="1"/>
</dbReference>
<evidence type="ECO:0000256" key="4">
    <source>
        <dbReference type="ARBA" id="ARBA00020295"/>
    </source>
</evidence>
<dbReference type="RefSeq" id="WP_092653595.1">
    <property type="nucleotide sequence ID" value="NZ_LT629732.1"/>
</dbReference>
<dbReference type="EMBL" id="LT629732">
    <property type="protein sequence ID" value="SDS41117.1"/>
    <property type="molecule type" value="Genomic_DNA"/>
</dbReference>
<dbReference type="InterPro" id="IPR017853">
    <property type="entry name" value="GH"/>
</dbReference>
<evidence type="ECO:0000256" key="5">
    <source>
        <dbReference type="ARBA" id="ARBA00022676"/>
    </source>
</evidence>
<evidence type="ECO:0000256" key="7">
    <source>
        <dbReference type="ARBA" id="ARBA00023277"/>
    </source>
</evidence>
<evidence type="ECO:0000256" key="2">
    <source>
        <dbReference type="ARBA" id="ARBA00005684"/>
    </source>
</evidence>
<proteinExistence type="inferred from homology"/>
<dbReference type="EC" id="2.4.1.25" evidence="3 10"/>
<sequence length="620" mass="67409">MPDAWGIESRYVDATDKKQQVPPEVVERLREIIGTPTDDAGPLIVGEGEQTHTGPGEVVLEDGGTVLVPTGTPADLPLGYHTFVDRSGTERRLIVAPRRCHLPQGWRAWGWATQLYATRSAQSWGMGDLADLARLARWSRQRGAGFLLVNPIGAVAPSLPQQPSPYFPASRRFRNPLYLRVEDVPGAELAADDVRLAAAAGRELNDHRTIDRDAVWQLKQSALEAVWGAGGASTEFDRWYAAQPASLRQFATWSVLVEQHGADWQEWPAELARPQGPAVAEAGERNADRVRFHAWLQWLVEGQLAAAGRDLAVMQDLPIGFDPHGFDAWEWQDLVALEASVGAPPDEFNQLGQDWGLPPFIPWRLRAAGYQPFIDTIRASMSAGGGLRVDHVMGLFRLWWIPDDSGPGGGAYVRYPTRDLLSLVALESTRAGAAVVGEDLGTVEEGVREQLAERDILSYRLLWFEEDDPATWRAKSMAAVTTHDLPTVAGLWDGSDLDTQRRLGQQPNEESTAAIRDRLAKAGGLDGDADSDAAVVAAYELLARAPATLLTATLDDALVEPERPNMPGADEVRDNWSLALPATLEDLESHPTGGRIAEILSAGVAGAAVTPDRPGTNAPR</sequence>
<dbReference type="Gene3D" id="3.20.20.80">
    <property type="entry name" value="Glycosidases"/>
    <property type="match status" value="1"/>
</dbReference>
<evidence type="ECO:0000313" key="11">
    <source>
        <dbReference type="EMBL" id="SDS41117.1"/>
    </source>
</evidence>
<protein>
    <recommendedName>
        <fullName evidence="4 10">4-alpha-glucanotransferase</fullName>
        <ecNumber evidence="3 10">2.4.1.25</ecNumber>
    </recommendedName>
    <alternativeName>
        <fullName evidence="8 10">Amylomaltase</fullName>
    </alternativeName>
    <alternativeName>
        <fullName evidence="9 10">Disproportionating enzyme</fullName>
    </alternativeName>
</protein>
<evidence type="ECO:0000256" key="1">
    <source>
        <dbReference type="ARBA" id="ARBA00000439"/>
    </source>
</evidence>
<dbReference type="Proteomes" id="UP000198983">
    <property type="component" value="Chromosome I"/>
</dbReference>
<keyword evidence="12" id="KW-1185">Reference proteome</keyword>
<organism evidence="11 12">
    <name type="scientific">Actinopolymorpha singaporensis</name>
    <dbReference type="NCBI Taxonomy" id="117157"/>
    <lineage>
        <taxon>Bacteria</taxon>
        <taxon>Bacillati</taxon>
        <taxon>Actinomycetota</taxon>
        <taxon>Actinomycetes</taxon>
        <taxon>Propionibacteriales</taxon>
        <taxon>Actinopolymorphaceae</taxon>
        <taxon>Actinopolymorpha</taxon>
    </lineage>
</organism>
<reference evidence="11 12" key="1">
    <citation type="submission" date="2016-10" db="EMBL/GenBank/DDBJ databases">
        <authorList>
            <person name="de Groot N.N."/>
        </authorList>
    </citation>
    <scope>NUCLEOTIDE SEQUENCE [LARGE SCALE GENOMIC DNA]</scope>
    <source>
        <strain evidence="11 12">DSM 22024</strain>
    </source>
</reference>